<sequence>MGRKLAGQLLALAFLLAAIYGQQKIFAKEEPAERPLPYEVAFEEPDGWDGCYTVRPQVTITHPGPAGETVYVLEHDGGAGAQGRICEAGGQAVIGQEQFAEGVNRLRVWMEYAPPAEDEEPGAEETDKEEPGAEEPGAEEPDKEEPGAEEPGAEEPDTEGPDTGEPVQPGPPEILYEQTYVFRVDTRPPSLQAWIRGGNVWHQNQADVDFKAEETPDGSGIKNIACYVNGERVRMTEEGSGRLTVEEPSRGGQGVPVRIETWDRAGNTTSWEGEVYVDSAPPSLAVTGVTDYMITSRDVTALFRASDDNLLASCSAQTVWITPEGEETVLEGAKWSREGDSWQARQTFDRDGIYRMQVRARDQAGFQTEQSVQVIVDKSNPVISWVDEMDGACMQAFRWEKPVSEIITDFTSYTYTVTLDGFPCLPGFRTEREGRHVLEVEAVDAAGNRSRADARFVIDHTAPHIAFEGVESGTAYEKEREVTVRLGDSADWIREIRVNGVRQKTGEKACVYTRVFQEEGVYELEVSATDLAGNVREASVIFEIVPEATLAQQLLAPVKESLGIEKDSLPTEEEKRRKEEKGEETPLYPAAASGILVLTVLAAVWYSRKKKDNKSSALR</sequence>
<organism evidence="3 4">
    <name type="scientific">Mordavella massiliensis</name>
    <dbReference type="NCBI Taxonomy" id="1871024"/>
    <lineage>
        <taxon>Bacteria</taxon>
        <taxon>Bacillati</taxon>
        <taxon>Bacillota</taxon>
        <taxon>Clostridia</taxon>
        <taxon>Eubacteriales</taxon>
        <taxon>Clostridiaceae</taxon>
        <taxon>Mordavella</taxon>
    </lineage>
</organism>
<dbReference type="AlphaFoldDB" id="A0A939BHY2"/>
<name>A0A939BHY2_9CLOT</name>
<accession>A0A939BHY2</accession>
<evidence type="ECO:0000256" key="2">
    <source>
        <dbReference type="SAM" id="Phobius"/>
    </source>
</evidence>
<reference evidence="3" key="1">
    <citation type="submission" date="2020-08" db="EMBL/GenBank/DDBJ databases">
        <authorList>
            <person name="Cejkova D."/>
            <person name="Kubasova T."/>
            <person name="Jahodarova E."/>
            <person name="Rychlik I."/>
        </authorList>
    </citation>
    <scope>NUCLEOTIDE SEQUENCE</scope>
    <source>
        <strain evidence="3">An582</strain>
    </source>
</reference>
<evidence type="ECO:0000313" key="4">
    <source>
        <dbReference type="Proteomes" id="UP000705508"/>
    </source>
</evidence>
<protein>
    <recommendedName>
        <fullName evidence="5">Ig-like domain-containing protein</fullName>
    </recommendedName>
</protein>
<feature type="compositionally biased region" description="Acidic residues" evidence="1">
    <location>
        <begin position="116"/>
        <end position="162"/>
    </location>
</feature>
<dbReference type="EMBL" id="JACJKS010000022">
    <property type="protein sequence ID" value="MBM6949301.1"/>
    <property type="molecule type" value="Genomic_DNA"/>
</dbReference>
<evidence type="ECO:0000313" key="3">
    <source>
        <dbReference type="EMBL" id="MBM6949301.1"/>
    </source>
</evidence>
<feature type="compositionally biased region" description="Basic and acidic residues" evidence="1">
    <location>
        <begin position="566"/>
        <end position="584"/>
    </location>
</feature>
<evidence type="ECO:0000256" key="1">
    <source>
        <dbReference type="SAM" id="MobiDB-lite"/>
    </source>
</evidence>
<evidence type="ECO:0008006" key="5">
    <source>
        <dbReference type="Google" id="ProtNLM"/>
    </source>
</evidence>
<comment type="caution">
    <text evidence="3">The sequence shown here is derived from an EMBL/GenBank/DDBJ whole genome shotgun (WGS) entry which is preliminary data.</text>
</comment>
<feature type="region of interest" description="Disordered" evidence="1">
    <location>
        <begin position="114"/>
        <end position="172"/>
    </location>
</feature>
<keyword evidence="2" id="KW-0812">Transmembrane</keyword>
<dbReference type="RefSeq" id="WP_204907301.1">
    <property type="nucleotide sequence ID" value="NZ_JACJKS010000022.1"/>
</dbReference>
<dbReference type="Proteomes" id="UP000705508">
    <property type="component" value="Unassembled WGS sequence"/>
</dbReference>
<reference evidence="3" key="2">
    <citation type="journal article" date="2021" name="Sci. Rep.">
        <title>The distribution of antibiotic resistance genes in chicken gut microbiota commensals.</title>
        <authorList>
            <person name="Juricova H."/>
            <person name="Matiasovicova J."/>
            <person name="Kubasova T."/>
            <person name="Cejkova D."/>
            <person name="Rychlik I."/>
        </authorList>
    </citation>
    <scope>NUCLEOTIDE SEQUENCE</scope>
    <source>
        <strain evidence="3">An582</strain>
    </source>
</reference>
<feature type="transmembrane region" description="Helical" evidence="2">
    <location>
        <begin position="587"/>
        <end position="606"/>
    </location>
</feature>
<gene>
    <name evidence="3" type="ORF">H6A20_11700</name>
</gene>
<proteinExistence type="predicted"/>
<keyword evidence="2" id="KW-0472">Membrane</keyword>
<feature type="region of interest" description="Disordered" evidence="1">
    <location>
        <begin position="566"/>
        <end position="586"/>
    </location>
</feature>
<keyword evidence="2" id="KW-1133">Transmembrane helix</keyword>